<dbReference type="EMBL" id="JABBNT010000002">
    <property type="protein sequence ID" value="NMM44171.1"/>
    <property type="molecule type" value="Genomic_DNA"/>
</dbReference>
<reference evidence="2 3" key="1">
    <citation type="submission" date="2020-04" db="EMBL/GenBank/DDBJ databases">
        <title>Rhodospirillaceae bacterium KN72 isolated from deep sea.</title>
        <authorList>
            <person name="Zhang D.-C."/>
        </authorList>
    </citation>
    <scope>NUCLEOTIDE SEQUENCE [LARGE SCALE GENOMIC DNA]</scope>
    <source>
        <strain evidence="2 3">KN72</strain>
    </source>
</reference>
<keyword evidence="1" id="KW-0472">Membrane</keyword>
<gene>
    <name evidence="2" type="ORF">HH303_06765</name>
</gene>
<keyword evidence="1" id="KW-1133">Transmembrane helix</keyword>
<comment type="caution">
    <text evidence="2">The sequence shown here is derived from an EMBL/GenBank/DDBJ whole genome shotgun (WGS) entry which is preliminary data.</text>
</comment>
<feature type="transmembrane region" description="Helical" evidence="1">
    <location>
        <begin position="12"/>
        <end position="32"/>
    </location>
</feature>
<feature type="transmembrane region" description="Helical" evidence="1">
    <location>
        <begin position="52"/>
        <end position="74"/>
    </location>
</feature>
<dbReference type="AlphaFoldDB" id="A0A7Y0DYZ7"/>
<evidence type="ECO:0000256" key="1">
    <source>
        <dbReference type="SAM" id="Phobius"/>
    </source>
</evidence>
<dbReference type="Proteomes" id="UP000539372">
    <property type="component" value="Unassembled WGS sequence"/>
</dbReference>
<evidence type="ECO:0000313" key="2">
    <source>
        <dbReference type="EMBL" id="NMM44171.1"/>
    </source>
</evidence>
<keyword evidence="1" id="KW-0812">Transmembrane</keyword>
<proteinExistence type="predicted"/>
<sequence>MSGVRARFVGPLGGSLFISFLTWNYKLFLVVFSSKDVVVKIEIIESVLYGGWLDLLIFFLILPVLTTAAFLLIYPFPSRIVAGYWHWQLKKQEEYIRSIDKDIFMSREEALEIRRREEEALKKVKDIEVQLANTETYISRLEKEKQTQLLNSKLHVEQIEKSYKIIISEKDKEIGQKNNDLYNKNIELNKVIGNYEEIQKKYVEMSEFTKKLNYEINEKNKEISRNIVDIDTIKKKMLDTENNKKEYIIKLKDKIVSLERERDYLKIKYNNSVSDGGKKYVEDALGQSRNADRRNQYVRYKIGSIRDFE</sequence>
<keyword evidence="3" id="KW-1185">Reference proteome</keyword>
<protein>
    <submittedName>
        <fullName evidence="2">Uncharacterized protein</fullName>
    </submittedName>
</protein>
<accession>A0A7Y0DYZ7</accession>
<evidence type="ECO:0000313" key="3">
    <source>
        <dbReference type="Proteomes" id="UP000539372"/>
    </source>
</evidence>
<dbReference type="RefSeq" id="WP_169624474.1">
    <property type="nucleotide sequence ID" value="NZ_JABBNT010000002.1"/>
</dbReference>
<organism evidence="2 3">
    <name type="scientific">Pacificispira spongiicola</name>
    <dbReference type="NCBI Taxonomy" id="2729598"/>
    <lineage>
        <taxon>Bacteria</taxon>
        <taxon>Pseudomonadati</taxon>
        <taxon>Pseudomonadota</taxon>
        <taxon>Alphaproteobacteria</taxon>
        <taxon>Rhodospirillales</taxon>
        <taxon>Rhodospirillaceae</taxon>
        <taxon>Pacificispira</taxon>
    </lineage>
</organism>
<name>A0A7Y0DYZ7_9PROT</name>